<name>A0A3A9YL49_9ACTN</name>
<accession>A0A3A9YL49</accession>
<sequence length="79" mass="8612">MTYRLKYDPGVEQRHDALPERAAEALTTALAAACDDPLGHTEPFGEPDATMRLVTTPWNHAVLFLAHSEKTAVVVEIGP</sequence>
<gene>
    <name evidence="1" type="ORF">D7294_31330</name>
</gene>
<dbReference type="RefSeq" id="WP_120685212.1">
    <property type="nucleotide sequence ID" value="NZ_RBAL01000043.1"/>
</dbReference>
<keyword evidence="2" id="KW-1185">Reference proteome</keyword>
<comment type="caution">
    <text evidence="1">The sequence shown here is derived from an EMBL/GenBank/DDBJ whole genome shotgun (WGS) entry which is preliminary data.</text>
</comment>
<dbReference type="OrthoDB" id="4291601at2"/>
<evidence type="ECO:0000313" key="2">
    <source>
        <dbReference type="Proteomes" id="UP000272474"/>
    </source>
</evidence>
<protein>
    <recommendedName>
        <fullName evidence="3">Type II toxin-antitoxin system RelE/ParE family toxin</fullName>
    </recommendedName>
</protein>
<dbReference type="EMBL" id="RBAL01000043">
    <property type="protein sequence ID" value="RKN34967.1"/>
    <property type="molecule type" value="Genomic_DNA"/>
</dbReference>
<organism evidence="1 2">
    <name type="scientific">Streptomyces hoynatensis</name>
    <dbReference type="NCBI Taxonomy" id="1141874"/>
    <lineage>
        <taxon>Bacteria</taxon>
        <taxon>Bacillati</taxon>
        <taxon>Actinomycetota</taxon>
        <taxon>Actinomycetes</taxon>
        <taxon>Kitasatosporales</taxon>
        <taxon>Streptomycetaceae</taxon>
        <taxon>Streptomyces</taxon>
    </lineage>
</organism>
<evidence type="ECO:0008006" key="3">
    <source>
        <dbReference type="Google" id="ProtNLM"/>
    </source>
</evidence>
<reference evidence="1 2" key="1">
    <citation type="journal article" date="2014" name="Int. J. Syst. Evol. Microbiol.">
        <title>Streptomyces hoynatensis sp. nov., isolated from deep marine sediment.</title>
        <authorList>
            <person name="Veyisoglu A."/>
            <person name="Sahin N."/>
        </authorList>
    </citation>
    <scope>NUCLEOTIDE SEQUENCE [LARGE SCALE GENOMIC DNA]</scope>
    <source>
        <strain evidence="1 2">KCTC 29097</strain>
    </source>
</reference>
<evidence type="ECO:0000313" key="1">
    <source>
        <dbReference type="EMBL" id="RKN34967.1"/>
    </source>
</evidence>
<dbReference type="AlphaFoldDB" id="A0A3A9YL49"/>
<dbReference type="Proteomes" id="UP000272474">
    <property type="component" value="Unassembled WGS sequence"/>
</dbReference>
<proteinExistence type="predicted"/>